<dbReference type="EC" id="2.3.2.27" evidence="2"/>
<dbReference type="PANTHER" id="PTHR15710">
    <property type="entry name" value="E3 UBIQUITIN-PROTEIN LIGASE PRAJA"/>
    <property type="match status" value="1"/>
</dbReference>
<dbReference type="Pfam" id="PF13639">
    <property type="entry name" value="zf-RING_2"/>
    <property type="match status" value="1"/>
</dbReference>
<dbReference type="OrthoDB" id="8062037at2759"/>
<dbReference type="SMART" id="SM00184">
    <property type="entry name" value="RING"/>
    <property type="match status" value="1"/>
</dbReference>
<reference evidence="11 12" key="1">
    <citation type="journal article" date="2014" name="Genome Biol.">
        <title>Transcriptome and methylome profiling reveals relics of genome dominance in the mesopolyploid Brassica oleracea.</title>
        <authorList>
            <person name="Parkin I.A."/>
            <person name="Koh C."/>
            <person name="Tang H."/>
            <person name="Robinson S.J."/>
            <person name="Kagale S."/>
            <person name="Clarke W.E."/>
            <person name="Town C.D."/>
            <person name="Nixon J."/>
            <person name="Krishnakumar V."/>
            <person name="Bidwell S.L."/>
            <person name="Denoeud F."/>
            <person name="Belcram H."/>
            <person name="Links M.G."/>
            <person name="Just J."/>
            <person name="Clarke C."/>
            <person name="Bender T."/>
            <person name="Huebert T."/>
            <person name="Mason A.S."/>
            <person name="Pires J.C."/>
            <person name="Barker G."/>
            <person name="Moore J."/>
            <person name="Walley P.G."/>
            <person name="Manoli S."/>
            <person name="Batley J."/>
            <person name="Edwards D."/>
            <person name="Nelson M.N."/>
            <person name="Wang X."/>
            <person name="Paterson A.H."/>
            <person name="King G."/>
            <person name="Bancroft I."/>
            <person name="Chalhoub B."/>
            <person name="Sharpe A.G."/>
        </authorList>
    </citation>
    <scope>NUCLEOTIDE SEQUENCE</scope>
    <source>
        <strain evidence="11 12">cv. TO1000</strain>
    </source>
</reference>
<dbReference type="EnsemblPlants" id="Bo9g163760.1">
    <property type="protein sequence ID" value="Bo9g163760.1"/>
    <property type="gene ID" value="Bo9g163760"/>
</dbReference>
<dbReference type="KEGG" id="boe:106315229"/>
<dbReference type="HOGENOM" id="CLU_797759_0_0_1"/>
<keyword evidence="5 8" id="KW-0863">Zinc-finger</keyword>
<dbReference type="GO" id="GO:0008270">
    <property type="term" value="F:zinc ion binding"/>
    <property type="evidence" value="ECO:0007669"/>
    <property type="project" value="UniProtKB-KW"/>
</dbReference>
<reference evidence="11" key="2">
    <citation type="submission" date="2015-03" db="UniProtKB">
        <authorList>
            <consortium name="EnsemblPlants"/>
        </authorList>
    </citation>
    <scope>IDENTIFICATION</scope>
</reference>
<evidence type="ECO:0000256" key="4">
    <source>
        <dbReference type="ARBA" id="ARBA00022723"/>
    </source>
</evidence>
<feature type="compositionally biased region" description="Polar residues" evidence="9">
    <location>
        <begin position="24"/>
        <end position="35"/>
    </location>
</feature>
<dbReference type="RefSeq" id="XP_013608432.1">
    <property type="nucleotide sequence ID" value="XM_013752978.1"/>
</dbReference>
<organism evidence="11 12">
    <name type="scientific">Brassica oleracea var. oleracea</name>
    <dbReference type="NCBI Taxonomy" id="109376"/>
    <lineage>
        <taxon>Eukaryota</taxon>
        <taxon>Viridiplantae</taxon>
        <taxon>Streptophyta</taxon>
        <taxon>Embryophyta</taxon>
        <taxon>Tracheophyta</taxon>
        <taxon>Spermatophyta</taxon>
        <taxon>Magnoliopsida</taxon>
        <taxon>eudicotyledons</taxon>
        <taxon>Gunneridae</taxon>
        <taxon>Pentapetalae</taxon>
        <taxon>rosids</taxon>
        <taxon>malvids</taxon>
        <taxon>Brassicales</taxon>
        <taxon>Brassicaceae</taxon>
        <taxon>Brassiceae</taxon>
        <taxon>Brassica</taxon>
    </lineage>
</organism>
<evidence type="ECO:0000256" key="1">
    <source>
        <dbReference type="ARBA" id="ARBA00000900"/>
    </source>
</evidence>
<keyword evidence="7" id="KW-0862">Zinc</keyword>
<dbReference type="AlphaFoldDB" id="A0A0D3EF76"/>
<dbReference type="eggNOG" id="KOG0800">
    <property type="taxonomic scope" value="Eukaryota"/>
</dbReference>
<keyword evidence="12" id="KW-1185">Reference proteome</keyword>
<dbReference type="InterPro" id="IPR001841">
    <property type="entry name" value="Znf_RING"/>
</dbReference>
<name>A0A0D3EF76_BRAOL</name>
<dbReference type="OMA" id="EGMLMAD"/>
<keyword evidence="4" id="KW-0479">Metal-binding</keyword>
<dbReference type="GO" id="GO:0005737">
    <property type="term" value="C:cytoplasm"/>
    <property type="evidence" value="ECO:0007669"/>
    <property type="project" value="TreeGrafter"/>
</dbReference>
<sequence>MAKLFGFPINVEEDGGRGGGGGSSTNAEASRSAMNLSAGLPQRETNPYPRFSESGSSPMDSESNLENSFIDFFGRESHEIETAGRNQMQRVSRGVDMEEDGEIDLRLGIGSGAGSGQIRCDSVTGDKETDSGRVEAGTDLIEELFCAEEEEGMLMADDEVLDWELDPVQPTSHVEEGDELALPVNNDALLEDFNEEALDDFMMGVFEGSSIMDVTYEDILAIFPEPGGDDHVDYFDVFVQPFDQEPSVMASPPASKRVVDELPVVEITSEELSSGNIACAICVGDFVVKEKVSRLPCWHYYHGECILPWLEMKNTCPVCRFELPTDDLEYERNRRDHRG</sequence>
<evidence type="ECO:0000256" key="8">
    <source>
        <dbReference type="PROSITE-ProRule" id="PRU00175"/>
    </source>
</evidence>
<protein>
    <recommendedName>
        <fullName evidence="2">RING-type E3 ubiquitin transferase</fullName>
        <ecNumber evidence="2">2.3.2.27</ecNumber>
    </recommendedName>
</protein>
<evidence type="ECO:0000313" key="11">
    <source>
        <dbReference type="EnsemblPlants" id="Bo9g163760.1"/>
    </source>
</evidence>
<dbReference type="Gene3D" id="3.30.40.10">
    <property type="entry name" value="Zinc/RING finger domain, C3HC4 (zinc finger)"/>
    <property type="match status" value="1"/>
</dbReference>
<dbReference type="FunFam" id="3.30.40.10:FF:000127">
    <property type="entry name" value="E3 ubiquitin-protein ligase RNF181"/>
    <property type="match status" value="1"/>
</dbReference>
<evidence type="ECO:0000256" key="2">
    <source>
        <dbReference type="ARBA" id="ARBA00012483"/>
    </source>
</evidence>
<accession>A0A0D3EF76</accession>
<evidence type="ECO:0000313" key="12">
    <source>
        <dbReference type="Proteomes" id="UP000032141"/>
    </source>
</evidence>
<dbReference type="InterPro" id="IPR013083">
    <property type="entry name" value="Znf_RING/FYVE/PHD"/>
</dbReference>
<feature type="domain" description="RING-type" evidence="10">
    <location>
        <begin position="279"/>
        <end position="320"/>
    </location>
</feature>
<evidence type="ECO:0000256" key="3">
    <source>
        <dbReference type="ARBA" id="ARBA00022679"/>
    </source>
</evidence>
<dbReference type="Proteomes" id="UP000032141">
    <property type="component" value="Chromosome C9"/>
</dbReference>
<evidence type="ECO:0000256" key="5">
    <source>
        <dbReference type="ARBA" id="ARBA00022771"/>
    </source>
</evidence>
<dbReference type="STRING" id="109376.A0A0D3EF76"/>
<dbReference type="GO" id="GO:0016567">
    <property type="term" value="P:protein ubiquitination"/>
    <property type="evidence" value="ECO:0007669"/>
    <property type="project" value="TreeGrafter"/>
</dbReference>
<dbReference type="GeneID" id="106315229"/>
<feature type="region of interest" description="Disordered" evidence="9">
    <location>
        <begin position="1"/>
        <end position="64"/>
    </location>
</feature>
<evidence type="ECO:0000256" key="6">
    <source>
        <dbReference type="ARBA" id="ARBA00022786"/>
    </source>
</evidence>
<dbReference type="PROSITE" id="PS50089">
    <property type="entry name" value="ZF_RING_2"/>
    <property type="match status" value="1"/>
</dbReference>
<evidence type="ECO:0000259" key="10">
    <source>
        <dbReference type="PROSITE" id="PS50089"/>
    </source>
</evidence>
<evidence type="ECO:0000256" key="7">
    <source>
        <dbReference type="ARBA" id="ARBA00022833"/>
    </source>
</evidence>
<dbReference type="GO" id="GO:0061630">
    <property type="term" value="F:ubiquitin protein ligase activity"/>
    <property type="evidence" value="ECO:0007669"/>
    <property type="project" value="UniProtKB-EC"/>
</dbReference>
<comment type="catalytic activity">
    <reaction evidence="1">
        <text>S-ubiquitinyl-[E2 ubiquitin-conjugating enzyme]-L-cysteine + [acceptor protein]-L-lysine = [E2 ubiquitin-conjugating enzyme]-L-cysteine + N(6)-ubiquitinyl-[acceptor protein]-L-lysine.</text>
        <dbReference type="EC" id="2.3.2.27"/>
    </reaction>
</comment>
<evidence type="ECO:0000256" key="9">
    <source>
        <dbReference type="SAM" id="MobiDB-lite"/>
    </source>
</evidence>
<keyword evidence="3" id="KW-0808">Transferase</keyword>
<dbReference type="SUPFAM" id="SSF57850">
    <property type="entry name" value="RING/U-box"/>
    <property type="match status" value="1"/>
</dbReference>
<feature type="compositionally biased region" description="Low complexity" evidence="9">
    <location>
        <begin position="52"/>
        <end position="62"/>
    </location>
</feature>
<proteinExistence type="predicted"/>
<dbReference type="Gramene" id="Bo9g163760.1">
    <property type="protein sequence ID" value="Bo9g163760.1"/>
    <property type="gene ID" value="Bo9g163760"/>
</dbReference>
<keyword evidence="6" id="KW-0833">Ubl conjugation pathway</keyword>
<dbReference type="PANTHER" id="PTHR15710:SF230">
    <property type="entry name" value="OS08G0464400 PROTEIN"/>
    <property type="match status" value="1"/>
</dbReference>